<dbReference type="InterPro" id="IPR007712">
    <property type="entry name" value="RelE/ParE_toxin"/>
</dbReference>
<dbReference type="AlphaFoldDB" id="A0A9Q3UPQ7"/>
<evidence type="ECO:0000313" key="2">
    <source>
        <dbReference type="EMBL" id="MCC4309836.1"/>
    </source>
</evidence>
<protein>
    <submittedName>
        <fullName evidence="2">Type II toxin-antitoxin system RelE/ParE family toxin</fullName>
    </submittedName>
</protein>
<keyword evidence="3" id="KW-1185">Reference proteome</keyword>
<dbReference type="InterPro" id="IPR035093">
    <property type="entry name" value="RelE/ParE_toxin_dom_sf"/>
</dbReference>
<evidence type="ECO:0000313" key="3">
    <source>
        <dbReference type="Proteomes" id="UP001108027"/>
    </source>
</evidence>
<organism evidence="2 3">
    <name type="scientific">Alloalcanivorax marinus</name>
    <dbReference type="NCBI Taxonomy" id="1177169"/>
    <lineage>
        <taxon>Bacteria</taxon>
        <taxon>Pseudomonadati</taxon>
        <taxon>Pseudomonadota</taxon>
        <taxon>Gammaproteobacteria</taxon>
        <taxon>Oceanospirillales</taxon>
        <taxon>Alcanivoracaceae</taxon>
        <taxon>Alloalcanivorax</taxon>
    </lineage>
</organism>
<dbReference type="Proteomes" id="UP001108027">
    <property type="component" value="Unassembled WGS sequence"/>
</dbReference>
<accession>A0A9Q3UPQ7</accession>
<sequence length="120" mass="13820">MRYVLSAAAQDDIRDLLGWTHERFGEAARLRYQALLATALRDLAHQPARPGGVERPELGPGVRSWHLHLSRERARTDTGMVRRPRHFVIYRVEAERILVGRVLHDAMELARHLDADAPWK</sequence>
<proteinExistence type="predicted"/>
<gene>
    <name evidence="2" type="ORF">LL252_14775</name>
</gene>
<name>A0A9Q3UPQ7_9GAMM</name>
<dbReference type="RefSeq" id="WP_228234598.1">
    <property type="nucleotide sequence ID" value="NZ_JAJGNA010000023.1"/>
</dbReference>
<reference evidence="2" key="1">
    <citation type="submission" date="2021-10" db="EMBL/GenBank/DDBJ databases">
        <title>The diversity and Nitrogen Metabolism of Culturable Nitrate-Utilizing Bacteria Within the Oxygen Minimum Zone of the Changjiang (Yangtze River)Estuary.</title>
        <authorList>
            <person name="Zhang D."/>
            <person name="Zheng J."/>
            <person name="Liu S."/>
            <person name="He W."/>
        </authorList>
    </citation>
    <scope>NUCLEOTIDE SEQUENCE</scope>
    <source>
        <strain evidence="2">FXH-223</strain>
    </source>
</reference>
<dbReference type="Gene3D" id="3.30.2310.20">
    <property type="entry name" value="RelE-like"/>
    <property type="match status" value="1"/>
</dbReference>
<keyword evidence="1" id="KW-1277">Toxin-antitoxin system</keyword>
<dbReference type="EMBL" id="JAJGNA010000023">
    <property type="protein sequence ID" value="MCC4309836.1"/>
    <property type="molecule type" value="Genomic_DNA"/>
</dbReference>
<evidence type="ECO:0000256" key="1">
    <source>
        <dbReference type="ARBA" id="ARBA00022649"/>
    </source>
</evidence>
<dbReference type="Pfam" id="PF05016">
    <property type="entry name" value="ParE_toxin"/>
    <property type="match status" value="1"/>
</dbReference>
<comment type="caution">
    <text evidence="2">The sequence shown here is derived from an EMBL/GenBank/DDBJ whole genome shotgun (WGS) entry which is preliminary data.</text>
</comment>